<reference evidence="6" key="1">
    <citation type="submission" date="2017-02" db="UniProtKB">
        <authorList>
            <consortium name="WormBaseParasite"/>
        </authorList>
    </citation>
    <scope>IDENTIFICATION</scope>
</reference>
<protein>
    <submittedName>
        <fullName evidence="6">DNA_pol_E_B domain-containing protein</fullName>
    </submittedName>
</protein>
<dbReference type="InterPro" id="IPR007185">
    <property type="entry name" value="DNA_pol_a/d/e_bsu"/>
</dbReference>
<gene>
    <name evidence="4" type="ORF">BPAG_LOCUS6049</name>
</gene>
<evidence type="ECO:0000313" key="4">
    <source>
        <dbReference type="EMBL" id="VDN87235.1"/>
    </source>
</evidence>
<dbReference type="GO" id="GO:0043625">
    <property type="term" value="C:delta DNA polymerase complex"/>
    <property type="evidence" value="ECO:0007669"/>
    <property type="project" value="TreeGrafter"/>
</dbReference>
<comment type="similarity">
    <text evidence="1">Belongs to the DNA polymerase delta/II small subunit family.</text>
</comment>
<dbReference type="Pfam" id="PF04042">
    <property type="entry name" value="DNA_pol_E_B"/>
    <property type="match status" value="1"/>
</dbReference>
<evidence type="ECO:0000256" key="2">
    <source>
        <dbReference type="ARBA" id="ARBA00022705"/>
    </source>
</evidence>
<proteinExistence type="inferred from homology"/>
<dbReference type="PANTHER" id="PTHR10416:SF0">
    <property type="entry name" value="DNA POLYMERASE DELTA SUBUNIT 2"/>
    <property type="match status" value="1"/>
</dbReference>
<feature type="domain" description="DNA polymerase alpha/delta/epsilon subunit B" evidence="3">
    <location>
        <begin position="1"/>
        <end position="116"/>
    </location>
</feature>
<dbReference type="STRING" id="6280.A0A0N4TCZ9"/>
<reference evidence="4 5" key="2">
    <citation type="submission" date="2018-11" db="EMBL/GenBank/DDBJ databases">
        <authorList>
            <consortium name="Pathogen Informatics"/>
        </authorList>
    </citation>
    <scope>NUCLEOTIDE SEQUENCE [LARGE SCALE GENOMIC DNA]</scope>
</reference>
<dbReference type="InterPro" id="IPR024826">
    <property type="entry name" value="DNA_pol_delta/II_ssu"/>
</dbReference>
<evidence type="ECO:0000256" key="1">
    <source>
        <dbReference type="ARBA" id="ARBA00006035"/>
    </source>
</evidence>
<dbReference type="GO" id="GO:0006271">
    <property type="term" value="P:DNA strand elongation involved in DNA replication"/>
    <property type="evidence" value="ECO:0007669"/>
    <property type="project" value="TreeGrafter"/>
</dbReference>
<dbReference type="GO" id="GO:0003677">
    <property type="term" value="F:DNA binding"/>
    <property type="evidence" value="ECO:0007669"/>
    <property type="project" value="InterPro"/>
</dbReference>
<accession>A0A0N4TCZ9</accession>
<organism evidence="6">
    <name type="scientific">Brugia pahangi</name>
    <name type="common">Filarial nematode worm</name>
    <dbReference type="NCBI Taxonomy" id="6280"/>
    <lineage>
        <taxon>Eukaryota</taxon>
        <taxon>Metazoa</taxon>
        <taxon>Ecdysozoa</taxon>
        <taxon>Nematoda</taxon>
        <taxon>Chromadorea</taxon>
        <taxon>Rhabditida</taxon>
        <taxon>Spirurina</taxon>
        <taxon>Spiruromorpha</taxon>
        <taxon>Filarioidea</taxon>
        <taxon>Onchocercidae</taxon>
        <taxon>Brugia</taxon>
    </lineage>
</organism>
<dbReference type="AlphaFoldDB" id="A0A0N4TCZ9"/>
<evidence type="ECO:0000259" key="3">
    <source>
        <dbReference type="Pfam" id="PF04042"/>
    </source>
</evidence>
<dbReference type="EMBL" id="UZAD01005045">
    <property type="protein sequence ID" value="VDN87235.1"/>
    <property type="molecule type" value="Genomic_DNA"/>
</dbReference>
<dbReference type="Proteomes" id="UP000278627">
    <property type="component" value="Unassembled WGS sequence"/>
</dbReference>
<sequence>MPGLGDPSTYLMPQQPIHRAVFVMGSKYGRMLNLVTNPYEFSVEGVHILGTSGECLSDLKRFTKTLSGVELLSKVLDWQHLAPTIPDTVDGFPFIDRDPFIIESFPHILFAANQPEASHALVEFEGNRRTLLLSVPSFTKTFSMVLVNLRNLEVIEHNFFVDRLICDI</sequence>
<name>A0A0N4TCZ9_BRUPA</name>
<keyword evidence="2" id="KW-0235">DNA replication</keyword>
<evidence type="ECO:0000313" key="6">
    <source>
        <dbReference type="WBParaSite" id="BPAG_0000608701-mRNA-1"/>
    </source>
</evidence>
<dbReference type="PANTHER" id="PTHR10416">
    <property type="entry name" value="DNA POLYMERASE DELTA SUBUNIT 2"/>
    <property type="match status" value="1"/>
</dbReference>
<dbReference type="Gene3D" id="3.60.21.50">
    <property type="match status" value="1"/>
</dbReference>
<dbReference type="WBParaSite" id="BPAG_0000608701-mRNA-1">
    <property type="protein sequence ID" value="BPAG_0000608701-mRNA-1"/>
    <property type="gene ID" value="BPAG_0000608701"/>
</dbReference>
<evidence type="ECO:0000313" key="5">
    <source>
        <dbReference type="Proteomes" id="UP000278627"/>
    </source>
</evidence>
<keyword evidence="5" id="KW-1185">Reference proteome</keyword>